<evidence type="ECO:0000313" key="2">
    <source>
        <dbReference type="Proteomes" id="UP000494165"/>
    </source>
</evidence>
<keyword evidence="2" id="KW-1185">Reference proteome</keyword>
<protein>
    <submittedName>
        <fullName evidence="1">Uncharacterized protein</fullName>
    </submittedName>
</protein>
<sequence length="85" mass="9505">MLSRGPAFCWEPTIVGGLNYFFVRQPLGADEGSCVIEFVQVELMTASSNVTNEQRNFLNNYYTASPFEFVSCQGATCEKNFSRTS</sequence>
<comment type="caution">
    <text evidence="1">The sequence shown here is derived from an EMBL/GenBank/DDBJ whole genome shotgun (WGS) entry which is preliminary data.</text>
</comment>
<dbReference type="AlphaFoldDB" id="A0A8S1DEI5"/>
<name>A0A8S1DEI5_9INSE</name>
<evidence type="ECO:0000313" key="1">
    <source>
        <dbReference type="EMBL" id="CAB3378141.1"/>
    </source>
</evidence>
<proteinExistence type="predicted"/>
<accession>A0A8S1DEI5</accession>
<reference evidence="1 2" key="1">
    <citation type="submission" date="2020-04" db="EMBL/GenBank/DDBJ databases">
        <authorList>
            <person name="Alioto T."/>
            <person name="Alioto T."/>
            <person name="Gomez Garrido J."/>
        </authorList>
    </citation>
    <scope>NUCLEOTIDE SEQUENCE [LARGE SCALE GENOMIC DNA]</scope>
</reference>
<dbReference type="EMBL" id="CADEPI010000158">
    <property type="protein sequence ID" value="CAB3378141.1"/>
    <property type="molecule type" value="Genomic_DNA"/>
</dbReference>
<dbReference type="Proteomes" id="UP000494165">
    <property type="component" value="Unassembled WGS sequence"/>
</dbReference>
<organism evidence="1 2">
    <name type="scientific">Cloeon dipterum</name>
    <dbReference type="NCBI Taxonomy" id="197152"/>
    <lineage>
        <taxon>Eukaryota</taxon>
        <taxon>Metazoa</taxon>
        <taxon>Ecdysozoa</taxon>
        <taxon>Arthropoda</taxon>
        <taxon>Hexapoda</taxon>
        <taxon>Insecta</taxon>
        <taxon>Pterygota</taxon>
        <taxon>Palaeoptera</taxon>
        <taxon>Ephemeroptera</taxon>
        <taxon>Pisciforma</taxon>
        <taxon>Baetidae</taxon>
        <taxon>Cloeon</taxon>
    </lineage>
</organism>
<gene>
    <name evidence="1" type="ORF">CLODIP_2_CD03077</name>
</gene>